<dbReference type="EMBL" id="NPKH01000023">
    <property type="protein sequence ID" value="PAP93985.1"/>
    <property type="molecule type" value="Genomic_DNA"/>
</dbReference>
<evidence type="ECO:0000313" key="2">
    <source>
        <dbReference type="Proteomes" id="UP000215931"/>
    </source>
</evidence>
<dbReference type="Proteomes" id="UP000215931">
    <property type="component" value="Unassembled WGS sequence"/>
</dbReference>
<dbReference type="OrthoDB" id="9810174at2"/>
<sequence>MASKYDWSLVAASNATSDSAINWAEGQAPSTVNGSARQMMARDAELLGDIGGALTAGGTADALTVTANSAFTTYANGRIITLRIATDNTTAATLNVNGIGAKSIRKMISSGESALTGGELQATGIYDFKYSEALNSAAGGWLLLNPTLADQSAYVTLTGTQTLTNKTLTTPQINDTSADHQYVLAVSELAADRTVTLPLLTGNDEFVFKDHTQTLTNKTLTSPVINGLDASLTAKGIIEIATAAEYRTGTDAARALTPGQVFDAAATVTLTDAATIAVDMSTFINAVVTLGGNRTLGSPTNEKPGQTGRIRIVQDGTGSRTLAYGTDWEFAGGTAPVLSTAAGAEDILYYDVLASNRVFASLVKAVA</sequence>
<reference evidence="1 2" key="1">
    <citation type="submission" date="2017-08" db="EMBL/GenBank/DDBJ databases">
        <title>Mesorhizobium wenxinae sp. nov., a novel rhizobial species isolated from root nodules of chickpea (Cicer arietinum L.).</title>
        <authorList>
            <person name="Zhang J."/>
        </authorList>
    </citation>
    <scope>NUCLEOTIDE SEQUENCE [LARGE SCALE GENOMIC DNA]</scope>
    <source>
        <strain evidence="2">WYCCWR 10019</strain>
    </source>
</reference>
<keyword evidence="2" id="KW-1185">Reference proteome</keyword>
<accession>A0A271KG28</accession>
<dbReference type="RefSeq" id="WP_095519517.1">
    <property type="nucleotide sequence ID" value="NZ_NPKH01000023.1"/>
</dbReference>
<name>A0A271KG28_9HYPH</name>
<gene>
    <name evidence="1" type="ORF">CIT31_16595</name>
</gene>
<dbReference type="AlphaFoldDB" id="A0A271KG28"/>
<evidence type="ECO:0000313" key="1">
    <source>
        <dbReference type="EMBL" id="PAP93985.1"/>
    </source>
</evidence>
<protein>
    <submittedName>
        <fullName evidence="1">Uncharacterized protein</fullName>
    </submittedName>
</protein>
<organism evidence="1 2">
    <name type="scientific">Mesorhizobium wenxiniae</name>
    <dbReference type="NCBI Taxonomy" id="2014805"/>
    <lineage>
        <taxon>Bacteria</taxon>
        <taxon>Pseudomonadati</taxon>
        <taxon>Pseudomonadota</taxon>
        <taxon>Alphaproteobacteria</taxon>
        <taxon>Hyphomicrobiales</taxon>
        <taxon>Phyllobacteriaceae</taxon>
        <taxon>Mesorhizobium</taxon>
    </lineage>
</organism>
<comment type="caution">
    <text evidence="1">The sequence shown here is derived from an EMBL/GenBank/DDBJ whole genome shotgun (WGS) entry which is preliminary data.</text>
</comment>
<proteinExistence type="predicted"/>